<comment type="caution">
    <text evidence="2">The sequence shown here is derived from an EMBL/GenBank/DDBJ whole genome shotgun (WGS) entry which is preliminary data.</text>
</comment>
<evidence type="ECO:0000313" key="2">
    <source>
        <dbReference type="EMBL" id="MDC8756412.1"/>
    </source>
</evidence>
<proteinExistence type="predicted"/>
<feature type="chain" id="PRO_5046547881" description="DUF3757 domain-containing protein" evidence="1">
    <location>
        <begin position="20"/>
        <end position="150"/>
    </location>
</feature>
<accession>A0ABT5JUH8</accession>
<sequence>MKYSTSLVILAAFSVPALAQGLLSPGTYRVEGGCSQTFLKGAKTPPVCDHFVGIDAKDLIKPMFIFPLINGDRAWFFVTAAPATGVSDRAIYQVEKLYDEALGGEFFYPSGECEITSGPSIRCSVWNDKDRTDLARQVVFSGSGQWLHQK</sequence>
<dbReference type="RefSeq" id="WP_273669040.1">
    <property type="nucleotide sequence ID" value="NZ_JAQQXR010000001.1"/>
</dbReference>
<protein>
    <recommendedName>
        <fullName evidence="4">DUF3757 domain-containing protein</fullName>
    </recommendedName>
</protein>
<reference evidence="2 3" key="1">
    <citation type="submission" date="2022-10" db="EMBL/GenBank/DDBJ databases">
        <title>Janthinobacterium sp. hw3 Genome sequencing.</title>
        <authorList>
            <person name="Park S."/>
        </authorList>
    </citation>
    <scope>NUCLEOTIDE SEQUENCE [LARGE SCALE GENOMIC DNA]</scope>
    <source>
        <strain evidence="3">hw3</strain>
    </source>
</reference>
<evidence type="ECO:0008006" key="4">
    <source>
        <dbReference type="Google" id="ProtNLM"/>
    </source>
</evidence>
<evidence type="ECO:0000313" key="3">
    <source>
        <dbReference type="Proteomes" id="UP001221208"/>
    </source>
</evidence>
<organism evidence="2 3">
    <name type="scientific">Janthinobacterium fluminis</name>
    <dbReference type="NCBI Taxonomy" id="2987524"/>
    <lineage>
        <taxon>Bacteria</taxon>
        <taxon>Pseudomonadati</taxon>
        <taxon>Pseudomonadota</taxon>
        <taxon>Betaproteobacteria</taxon>
        <taxon>Burkholderiales</taxon>
        <taxon>Oxalobacteraceae</taxon>
        <taxon>Janthinobacterium</taxon>
    </lineage>
</organism>
<keyword evidence="1" id="KW-0732">Signal</keyword>
<gene>
    <name evidence="2" type="ORF">OIK44_02285</name>
</gene>
<feature type="signal peptide" evidence="1">
    <location>
        <begin position="1"/>
        <end position="19"/>
    </location>
</feature>
<keyword evidence="3" id="KW-1185">Reference proteome</keyword>
<dbReference type="Proteomes" id="UP001221208">
    <property type="component" value="Unassembled WGS sequence"/>
</dbReference>
<dbReference type="EMBL" id="JAQQXR010000001">
    <property type="protein sequence ID" value="MDC8756412.1"/>
    <property type="molecule type" value="Genomic_DNA"/>
</dbReference>
<evidence type="ECO:0000256" key="1">
    <source>
        <dbReference type="SAM" id="SignalP"/>
    </source>
</evidence>
<name>A0ABT5JUH8_9BURK</name>